<feature type="compositionally biased region" description="Polar residues" evidence="1">
    <location>
        <begin position="418"/>
        <end position="431"/>
    </location>
</feature>
<dbReference type="Pfam" id="PF13367">
    <property type="entry name" value="PrsW-protease"/>
    <property type="match status" value="1"/>
</dbReference>
<name>A0A7T3V519_9SPIR</name>
<feature type="transmembrane region" description="Helical" evidence="2">
    <location>
        <begin position="145"/>
        <end position="166"/>
    </location>
</feature>
<dbReference type="RefSeq" id="WP_198442642.1">
    <property type="nucleotide sequence ID" value="NZ_CBCSHE010000007.1"/>
</dbReference>
<reference evidence="3 4" key="1">
    <citation type="submission" date="2020-11" db="EMBL/GenBank/DDBJ databases">
        <title>Treponema Peruensis nv. sp., first commensal Treponema isolated from human feces.</title>
        <authorList>
            <person name="Belkhou C."/>
            <person name="Raes J."/>
        </authorList>
    </citation>
    <scope>NUCLEOTIDE SEQUENCE [LARGE SCALE GENOMIC DNA]</scope>
    <source>
        <strain evidence="3 4">RCC2812</strain>
    </source>
</reference>
<dbReference type="PANTHER" id="PTHR36844">
    <property type="entry name" value="PROTEASE PRSW"/>
    <property type="match status" value="1"/>
</dbReference>
<dbReference type="PANTHER" id="PTHR36844:SF1">
    <property type="entry name" value="PROTEASE PRSW"/>
    <property type="match status" value="1"/>
</dbReference>
<evidence type="ECO:0000313" key="3">
    <source>
        <dbReference type="EMBL" id="QQA01033.1"/>
    </source>
</evidence>
<feature type="compositionally biased region" description="Basic and acidic residues" evidence="1">
    <location>
        <begin position="463"/>
        <end position="473"/>
    </location>
</feature>
<feature type="transmembrane region" description="Helical" evidence="2">
    <location>
        <begin position="43"/>
        <end position="64"/>
    </location>
</feature>
<dbReference type="GO" id="GO:0006508">
    <property type="term" value="P:proteolysis"/>
    <property type="evidence" value="ECO:0007669"/>
    <property type="project" value="UniProtKB-KW"/>
</dbReference>
<feature type="transmembrane region" description="Helical" evidence="2">
    <location>
        <begin position="198"/>
        <end position="215"/>
    </location>
</feature>
<dbReference type="AlphaFoldDB" id="A0A7T3V519"/>
<keyword evidence="2" id="KW-0472">Membrane</keyword>
<feature type="compositionally biased region" description="Low complexity" evidence="1">
    <location>
        <begin position="395"/>
        <end position="406"/>
    </location>
</feature>
<keyword evidence="3" id="KW-0482">Metalloprotease</keyword>
<organism evidence="3 4">
    <name type="scientific">Treponema peruense</name>
    <dbReference type="NCBI Taxonomy" id="2787628"/>
    <lineage>
        <taxon>Bacteria</taxon>
        <taxon>Pseudomonadati</taxon>
        <taxon>Spirochaetota</taxon>
        <taxon>Spirochaetia</taxon>
        <taxon>Spirochaetales</taxon>
        <taxon>Treponemataceae</taxon>
        <taxon>Treponema</taxon>
    </lineage>
</organism>
<feature type="transmembrane region" description="Helical" evidence="2">
    <location>
        <begin position="86"/>
        <end position="104"/>
    </location>
</feature>
<keyword evidence="3" id="KW-0645">Protease</keyword>
<evidence type="ECO:0000313" key="4">
    <source>
        <dbReference type="Proteomes" id="UP000595224"/>
    </source>
</evidence>
<evidence type="ECO:0000256" key="1">
    <source>
        <dbReference type="SAM" id="MobiDB-lite"/>
    </source>
</evidence>
<dbReference type="GO" id="GO:0008237">
    <property type="term" value="F:metallopeptidase activity"/>
    <property type="evidence" value="ECO:0007669"/>
    <property type="project" value="UniProtKB-KW"/>
</dbReference>
<dbReference type="Proteomes" id="UP000595224">
    <property type="component" value="Chromosome"/>
</dbReference>
<sequence length="473" mass="50024">MNIFSTQIDVMGLVAPVLICCIPLAAIFVCMKLFVSGFRTWHGILACLLGLLSVVPITAIQFVIDLFGGGGILSGKTLPSVLLHDLIINGLIEETIKMLLLFLLPWKKMRLAEFFSCAVLSGFTLGCFETIVYSLAGTGTAPLRMVTSVIVHGSCAALSGLFVFSCRHKSPRAFSYIFAVILHGVYNYFAGFDMSSPFFYMSFAVIAIAVIECRTRYINERKNLLPQEKSAPAAVGFGHKAAVEKNSADKTLIEAKIRDSQDKTLVGVKFSGSADVAHEKRAAEVTEEIRVEEDALPAQTGALVSKTEAPVKKAASVSETKTAVRKTRANGGSAKATTVSETKTAVKKTRASGGSAKATAVSETKTAVRKTRASVGSAKATTVSETKTAVRKTRASGGSSKAASVSETKTAVKKTRASGDSSKATSVSETKTAVRKTRASVGSAKVTAVSEKKPAAKKTRAGAAEKTKNKSEK</sequence>
<evidence type="ECO:0000256" key="2">
    <source>
        <dbReference type="SAM" id="Phobius"/>
    </source>
</evidence>
<gene>
    <name evidence="3" type="ORF">IWA51_12405</name>
</gene>
<dbReference type="InterPro" id="IPR026898">
    <property type="entry name" value="PrsW"/>
</dbReference>
<feature type="transmembrane region" description="Helical" evidence="2">
    <location>
        <begin position="173"/>
        <end position="192"/>
    </location>
</feature>
<keyword evidence="2" id="KW-0812">Transmembrane</keyword>
<proteinExistence type="predicted"/>
<keyword evidence="3" id="KW-0378">Hydrolase</keyword>
<feature type="transmembrane region" description="Helical" evidence="2">
    <location>
        <begin position="111"/>
        <end position="133"/>
    </location>
</feature>
<accession>A0A7T3V519</accession>
<dbReference type="EMBL" id="CP064936">
    <property type="protein sequence ID" value="QQA01033.1"/>
    <property type="molecule type" value="Genomic_DNA"/>
</dbReference>
<protein>
    <submittedName>
        <fullName evidence="3">PrsW family intramembrane metalloprotease</fullName>
    </submittedName>
</protein>
<keyword evidence="4" id="KW-1185">Reference proteome</keyword>
<feature type="region of interest" description="Disordered" evidence="1">
    <location>
        <begin position="317"/>
        <end position="473"/>
    </location>
</feature>
<feature type="transmembrane region" description="Helical" evidence="2">
    <location>
        <begin position="12"/>
        <end position="31"/>
    </location>
</feature>
<dbReference type="KEGG" id="tper:IWA51_12405"/>
<keyword evidence="2" id="KW-1133">Transmembrane helix</keyword>